<accession>A0A3P8DX23</accession>
<evidence type="ECO:0000313" key="2">
    <source>
        <dbReference type="Proteomes" id="UP000269396"/>
    </source>
</evidence>
<organism evidence="1 2">
    <name type="scientific">Schistosoma mattheei</name>
    <dbReference type="NCBI Taxonomy" id="31246"/>
    <lineage>
        <taxon>Eukaryota</taxon>
        <taxon>Metazoa</taxon>
        <taxon>Spiralia</taxon>
        <taxon>Lophotrochozoa</taxon>
        <taxon>Platyhelminthes</taxon>
        <taxon>Trematoda</taxon>
        <taxon>Digenea</taxon>
        <taxon>Strigeidida</taxon>
        <taxon>Schistosomatoidea</taxon>
        <taxon>Schistosomatidae</taxon>
        <taxon>Schistosoma</taxon>
    </lineage>
</organism>
<evidence type="ECO:0000313" key="1">
    <source>
        <dbReference type="EMBL" id="VDP56362.1"/>
    </source>
</evidence>
<keyword evidence="2" id="KW-1185">Reference proteome</keyword>
<proteinExistence type="predicted"/>
<dbReference type="Proteomes" id="UP000269396">
    <property type="component" value="Unassembled WGS sequence"/>
</dbReference>
<gene>
    <name evidence="1" type="ORF">SMTD_LOCUS10893</name>
</gene>
<dbReference type="AlphaFoldDB" id="A0A3P8DX23"/>
<sequence length="40" mass="4443">MNGGCTKRKAILSQSMRRKNKCSLISALQIETDSLDKLFG</sequence>
<dbReference type="EMBL" id="UZAL01030973">
    <property type="protein sequence ID" value="VDP56362.1"/>
    <property type="molecule type" value="Genomic_DNA"/>
</dbReference>
<protein>
    <submittedName>
        <fullName evidence="1">Uncharacterized protein</fullName>
    </submittedName>
</protein>
<name>A0A3P8DX23_9TREM</name>
<reference evidence="1 2" key="1">
    <citation type="submission" date="2018-11" db="EMBL/GenBank/DDBJ databases">
        <authorList>
            <consortium name="Pathogen Informatics"/>
        </authorList>
    </citation>
    <scope>NUCLEOTIDE SEQUENCE [LARGE SCALE GENOMIC DNA]</scope>
    <source>
        <strain>Denwood</strain>
        <strain evidence="2">Zambia</strain>
    </source>
</reference>